<dbReference type="EMBL" id="VCAZ01000096">
    <property type="protein sequence ID" value="TSR75254.1"/>
    <property type="molecule type" value="Genomic_DNA"/>
</dbReference>
<name>A0A556V1M6_BAGYA</name>
<dbReference type="GO" id="GO:0019722">
    <property type="term" value="P:calcium-mediated signaling"/>
    <property type="evidence" value="ECO:0007669"/>
    <property type="project" value="TreeGrafter"/>
</dbReference>
<comment type="caution">
    <text evidence="11">The sequence shown here is derived from an EMBL/GenBank/DDBJ whole genome shotgun (WGS) entry which is preliminary data.</text>
</comment>
<dbReference type="AlphaFoldDB" id="A0A556V1M6"/>
<sequence length="528" mass="59802">MASFIPYLNVLMDHVFRPHVINHTSAVYVQSQAPRWPPLYSQAPRWPPFTAKPQNGHRFTAKPQNGHHFTAKPQNGHHFTAKPQDDHLFTAKPQDGPRFTAKPQNGRHFTAKPQNGRSFRAEFQNGRFTVAELQDGGKPVKPLGGYPWQRFGEFEFIYRWIPVITKLDLRGIFEHNGTFDYSDYDYKEDCITGRSLVAVIVTVLYSAALVLGLLGNVLVLVVLWQKRCSWSVTDAFVLHLSIVDVSLLLTLPLWAVDAVDGWSFGTGFCKLTGALFKINFYCSILLLVCISLDLYISVVCTGQTCSLTKPFLVQLICLAVWFFSVLLSIPDWIYLKAASDSSEQEDNIECVYEYSSKESRITSRLFHHVVGVLLPVTVLFYSVSHVLLQCRSTKGVSKLRNMRAFLVLVLVFLISWTPYNIALLVDTVHFSSRKPTELCEPQRWTAVKITAVLGLLHSCLNPLIYFGFSEKFKQWVLTIVKCGSSAVDSGDFFLWDSREIHNAKPVPQEENGSLQPIKTIQQPNTEKH</sequence>
<feature type="compositionally biased region" description="Polar residues" evidence="8">
    <location>
        <begin position="510"/>
        <end position="528"/>
    </location>
</feature>
<feature type="transmembrane region" description="Helical" evidence="9">
    <location>
        <begin position="311"/>
        <end position="329"/>
    </location>
</feature>
<dbReference type="InterPro" id="IPR017452">
    <property type="entry name" value="GPCR_Rhodpsn_7TM"/>
</dbReference>
<dbReference type="GO" id="GO:0016493">
    <property type="term" value="F:C-C chemokine receptor activity"/>
    <property type="evidence" value="ECO:0007669"/>
    <property type="project" value="TreeGrafter"/>
</dbReference>
<dbReference type="PRINTS" id="PR00237">
    <property type="entry name" value="GPCRRHODOPSN"/>
</dbReference>
<evidence type="ECO:0000256" key="9">
    <source>
        <dbReference type="SAM" id="Phobius"/>
    </source>
</evidence>
<feature type="transmembrane region" description="Helical" evidence="9">
    <location>
        <begin position="404"/>
        <end position="425"/>
    </location>
</feature>
<keyword evidence="5 9" id="KW-0472">Membrane</keyword>
<dbReference type="GO" id="GO:0019957">
    <property type="term" value="F:C-C chemokine binding"/>
    <property type="evidence" value="ECO:0007669"/>
    <property type="project" value="TreeGrafter"/>
</dbReference>
<dbReference type="SMART" id="SM01381">
    <property type="entry name" value="7TM_GPCR_Srsx"/>
    <property type="match status" value="1"/>
</dbReference>
<gene>
    <name evidence="11" type="ORF">Baya_11848</name>
</gene>
<keyword evidence="7" id="KW-0807">Transducer</keyword>
<dbReference type="InterPro" id="IPR050119">
    <property type="entry name" value="CCR1-9-like"/>
</dbReference>
<feature type="transmembrane region" description="Helical" evidence="9">
    <location>
        <begin position="365"/>
        <end position="383"/>
    </location>
</feature>
<dbReference type="InterPro" id="IPR000276">
    <property type="entry name" value="GPCR_Rhodpsn"/>
</dbReference>
<evidence type="ECO:0000256" key="1">
    <source>
        <dbReference type="ARBA" id="ARBA00004370"/>
    </source>
</evidence>
<organism evidence="11 12">
    <name type="scientific">Bagarius yarrelli</name>
    <name type="common">Goonch</name>
    <name type="synonym">Bagrus yarrelli</name>
    <dbReference type="NCBI Taxonomy" id="175774"/>
    <lineage>
        <taxon>Eukaryota</taxon>
        <taxon>Metazoa</taxon>
        <taxon>Chordata</taxon>
        <taxon>Craniata</taxon>
        <taxon>Vertebrata</taxon>
        <taxon>Euteleostomi</taxon>
        <taxon>Actinopterygii</taxon>
        <taxon>Neopterygii</taxon>
        <taxon>Teleostei</taxon>
        <taxon>Ostariophysi</taxon>
        <taxon>Siluriformes</taxon>
        <taxon>Sisoridae</taxon>
        <taxon>Sisorinae</taxon>
        <taxon>Bagarius</taxon>
    </lineage>
</organism>
<dbReference type="SUPFAM" id="SSF81321">
    <property type="entry name" value="Family A G protein-coupled receptor-like"/>
    <property type="match status" value="1"/>
</dbReference>
<keyword evidence="4" id="KW-0297">G-protein coupled receptor</keyword>
<feature type="transmembrane region" description="Helical" evidence="9">
    <location>
        <begin position="445"/>
        <end position="468"/>
    </location>
</feature>
<dbReference type="PROSITE" id="PS50262">
    <property type="entry name" value="G_PROTEIN_RECEP_F1_2"/>
    <property type="match status" value="1"/>
</dbReference>
<dbReference type="PANTHER" id="PTHR10489:SF671">
    <property type="entry name" value="C-X-C CHEMOKINE RECEPTOR TYPE 3"/>
    <property type="match status" value="1"/>
</dbReference>
<dbReference type="Proteomes" id="UP000319801">
    <property type="component" value="Unassembled WGS sequence"/>
</dbReference>
<dbReference type="Pfam" id="PF00001">
    <property type="entry name" value="7tm_1"/>
    <property type="match status" value="1"/>
</dbReference>
<feature type="domain" description="G-protein coupled receptors family 1 profile" evidence="10">
    <location>
        <begin position="215"/>
        <end position="465"/>
    </location>
</feature>
<accession>A0A556V1M6</accession>
<keyword evidence="3 9" id="KW-1133">Transmembrane helix</keyword>
<proteinExistence type="predicted"/>
<feature type="transmembrane region" description="Helical" evidence="9">
    <location>
        <begin position="196"/>
        <end position="224"/>
    </location>
</feature>
<dbReference type="GO" id="GO:0007204">
    <property type="term" value="P:positive regulation of cytosolic calcium ion concentration"/>
    <property type="evidence" value="ECO:0007669"/>
    <property type="project" value="TreeGrafter"/>
</dbReference>
<evidence type="ECO:0000256" key="4">
    <source>
        <dbReference type="ARBA" id="ARBA00023040"/>
    </source>
</evidence>
<feature type="region of interest" description="Disordered" evidence="8">
    <location>
        <begin position="505"/>
        <end position="528"/>
    </location>
</feature>
<evidence type="ECO:0000256" key="3">
    <source>
        <dbReference type="ARBA" id="ARBA00022989"/>
    </source>
</evidence>
<feature type="transmembrane region" description="Helical" evidence="9">
    <location>
        <begin position="236"/>
        <end position="256"/>
    </location>
</feature>
<evidence type="ECO:0000313" key="11">
    <source>
        <dbReference type="EMBL" id="TSR75254.1"/>
    </source>
</evidence>
<keyword evidence="12" id="KW-1185">Reference proteome</keyword>
<evidence type="ECO:0000313" key="12">
    <source>
        <dbReference type="Proteomes" id="UP000319801"/>
    </source>
</evidence>
<dbReference type="OrthoDB" id="9818824at2759"/>
<evidence type="ECO:0000256" key="8">
    <source>
        <dbReference type="SAM" id="MobiDB-lite"/>
    </source>
</evidence>
<evidence type="ECO:0000256" key="6">
    <source>
        <dbReference type="ARBA" id="ARBA00023170"/>
    </source>
</evidence>
<evidence type="ECO:0000256" key="2">
    <source>
        <dbReference type="ARBA" id="ARBA00022692"/>
    </source>
</evidence>
<protein>
    <submittedName>
        <fullName evidence="11">C-X-C chemokine receptor type 3</fullName>
    </submittedName>
</protein>
<dbReference type="Gene3D" id="1.20.1070.10">
    <property type="entry name" value="Rhodopsin 7-helix transmembrane proteins"/>
    <property type="match status" value="1"/>
</dbReference>
<dbReference type="PANTHER" id="PTHR10489">
    <property type="entry name" value="CELL ADHESION MOLECULE"/>
    <property type="match status" value="1"/>
</dbReference>
<keyword evidence="6 11" id="KW-0675">Receptor</keyword>
<dbReference type="GO" id="GO:0060326">
    <property type="term" value="P:cell chemotaxis"/>
    <property type="evidence" value="ECO:0007669"/>
    <property type="project" value="TreeGrafter"/>
</dbReference>
<reference evidence="11 12" key="1">
    <citation type="journal article" date="2019" name="Genome Biol. Evol.">
        <title>Whole-Genome Sequencing of the Giant Devil Catfish, Bagarius yarrelli.</title>
        <authorList>
            <person name="Jiang W."/>
            <person name="Lv Y."/>
            <person name="Cheng L."/>
            <person name="Yang K."/>
            <person name="Chao B."/>
            <person name="Wang X."/>
            <person name="Li Y."/>
            <person name="Pan X."/>
            <person name="You X."/>
            <person name="Zhang Y."/>
            <person name="Yang J."/>
            <person name="Li J."/>
            <person name="Zhang X."/>
            <person name="Liu S."/>
            <person name="Sun C."/>
            <person name="Yang J."/>
            <person name="Shi Q."/>
        </authorList>
    </citation>
    <scope>NUCLEOTIDE SEQUENCE [LARGE SCALE GENOMIC DNA]</scope>
    <source>
        <strain evidence="11">JWS20170419001</strain>
        <tissue evidence="11">Muscle</tissue>
    </source>
</reference>
<dbReference type="GO" id="GO:0009897">
    <property type="term" value="C:external side of plasma membrane"/>
    <property type="evidence" value="ECO:0007669"/>
    <property type="project" value="TreeGrafter"/>
</dbReference>
<keyword evidence="2 9" id="KW-0812">Transmembrane</keyword>
<evidence type="ECO:0000256" key="5">
    <source>
        <dbReference type="ARBA" id="ARBA00023136"/>
    </source>
</evidence>
<evidence type="ECO:0000256" key="7">
    <source>
        <dbReference type="ARBA" id="ARBA00023224"/>
    </source>
</evidence>
<dbReference type="GO" id="GO:0006955">
    <property type="term" value="P:immune response"/>
    <property type="evidence" value="ECO:0007669"/>
    <property type="project" value="TreeGrafter"/>
</dbReference>
<comment type="subcellular location">
    <subcellularLocation>
        <location evidence="1">Membrane</location>
    </subcellularLocation>
</comment>
<evidence type="ECO:0000259" key="10">
    <source>
        <dbReference type="PROSITE" id="PS50262"/>
    </source>
</evidence>
<feature type="transmembrane region" description="Helical" evidence="9">
    <location>
        <begin position="276"/>
        <end position="299"/>
    </location>
</feature>